<keyword evidence="3" id="KW-1185">Reference proteome</keyword>
<feature type="chain" id="PRO_5017586963" description="TraB/GumN family protein" evidence="1">
    <location>
        <begin position="31"/>
        <end position="283"/>
    </location>
</feature>
<dbReference type="InterPro" id="IPR043749">
    <property type="entry name" value="DUF5694"/>
</dbReference>
<keyword evidence="1" id="KW-0732">Signal</keyword>
<name>A0A3E1KAI8_9GAMM</name>
<dbReference type="Pfam" id="PF18950">
    <property type="entry name" value="DUF5694"/>
    <property type="match status" value="1"/>
</dbReference>
<reference evidence="2 3" key="1">
    <citation type="submission" date="2018-08" db="EMBL/GenBank/DDBJ databases">
        <title>Wenzhouxiangella salilacus sp. nov., a novel bacterium isolated from a saline lake in Xinjiang Province, China.</title>
        <authorList>
            <person name="Han S."/>
        </authorList>
    </citation>
    <scope>NUCLEOTIDE SEQUENCE [LARGE SCALE GENOMIC DNA]</scope>
    <source>
        <strain evidence="2 3">XDB06</strain>
    </source>
</reference>
<evidence type="ECO:0000313" key="2">
    <source>
        <dbReference type="EMBL" id="RFF31386.1"/>
    </source>
</evidence>
<organism evidence="2 3">
    <name type="scientific">Wenzhouxiangella sediminis</name>
    <dbReference type="NCBI Taxonomy" id="1792836"/>
    <lineage>
        <taxon>Bacteria</taxon>
        <taxon>Pseudomonadati</taxon>
        <taxon>Pseudomonadota</taxon>
        <taxon>Gammaproteobacteria</taxon>
        <taxon>Chromatiales</taxon>
        <taxon>Wenzhouxiangellaceae</taxon>
        <taxon>Wenzhouxiangella</taxon>
    </lineage>
</organism>
<protein>
    <recommendedName>
        <fullName evidence="4">TraB/GumN family protein</fullName>
    </recommendedName>
</protein>
<evidence type="ECO:0000256" key="1">
    <source>
        <dbReference type="SAM" id="SignalP"/>
    </source>
</evidence>
<accession>A0A3E1KAI8</accession>
<feature type="signal peptide" evidence="1">
    <location>
        <begin position="1"/>
        <end position="30"/>
    </location>
</feature>
<comment type="caution">
    <text evidence="2">The sequence shown here is derived from an EMBL/GenBank/DDBJ whole genome shotgun (WGS) entry which is preliminary data.</text>
</comment>
<evidence type="ECO:0000313" key="3">
    <source>
        <dbReference type="Proteomes" id="UP000260351"/>
    </source>
</evidence>
<proteinExistence type="predicted"/>
<evidence type="ECO:0008006" key="4">
    <source>
        <dbReference type="Google" id="ProtNLM"/>
    </source>
</evidence>
<dbReference type="AlphaFoldDB" id="A0A3E1KAI8"/>
<dbReference type="Proteomes" id="UP000260351">
    <property type="component" value="Unassembled WGS sequence"/>
</dbReference>
<gene>
    <name evidence="2" type="ORF">DZC52_04815</name>
</gene>
<sequence>MIFQEADMQRTITLLLILLITMMAAGTAQARDVQVMILGTYHLANPGQDLHNVEVDDVTSEARQRQLENIADVLAAFAPDRIAVETVSSRDDLSLRSYEDFEPADLVEVRNEREQIGYRLAHRLGHERVFGIDEHDEGVDYFPFGAVSEFAEKKQMTERLEAFHRQASGLVSTMGRLHAEYSIGHVLHWTNQPAFIDRAHRQLYYGLLGYADASDQPGALLNARYYERNARIFAKLTQIAAPGDRVLVVFGGGHSYWLRHFVSETPGFELVEANDFLSALAGQ</sequence>
<dbReference type="EMBL" id="QUZK01000021">
    <property type="protein sequence ID" value="RFF31386.1"/>
    <property type="molecule type" value="Genomic_DNA"/>
</dbReference>